<reference evidence="4 5" key="1">
    <citation type="submission" date="2021-06" db="EMBL/GenBank/DDBJ databases">
        <title>Faecalicatena sp. nov. isolated from porcine feces.</title>
        <authorList>
            <person name="Oh B.S."/>
            <person name="Lee J.H."/>
        </authorList>
    </citation>
    <scope>NUCLEOTIDE SEQUENCE [LARGE SCALE GENOMIC DNA]</scope>
    <source>
        <strain evidence="4 5">AGMB00832</strain>
    </source>
</reference>
<dbReference type="Pfam" id="PF00990">
    <property type="entry name" value="GGDEF"/>
    <property type="match status" value="1"/>
</dbReference>
<dbReference type="InterPro" id="IPR000160">
    <property type="entry name" value="GGDEF_dom"/>
</dbReference>
<dbReference type="InterPro" id="IPR001633">
    <property type="entry name" value="EAL_dom"/>
</dbReference>
<feature type="domain" description="EAL" evidence="2">
    <location>
        <begin position="482"/>
        <end position="740"/>
    </location>
</feature>
<evidence type="ECO:0000313" key="5">
    <source>
        <dbReference type="Proteomes" id="UP000723714"/>
    </source>
</evidence>
<dbReference type="PROSITE" id="PS50883">
    <property type="entry name" value="EAL"/>
    <property type="match status" value="1"/>
</dbReference>
<sequence length="747" mass="87068">MKVKHELNKRQEKRTWFGKLEIMKMSAVWLVITLSVTAMLFIASRLSAKAVENQRKITEKTIRCVGLAEEIQSGSDILTNAVWRFAATGKTRYAREYLEEKTETLTRDKAIEGLRKEGLLEEELETIELAKSVSDNLMEQELHCIRLIYEAEGIQYFPEEISEVELTHTEKKMTSEDKRKKANQFVFGSRYEATKDVIKENINLFTSALYTRQKKELAQAMRRTDSSQLLQQVTAIMLLIWCLGFMVFFYMALIRPIHYSCMELKVSRNKNHKLTLRGPLELRSLIIAFNDALTRIQYKNQEILDIQMVDPITGGFTSTRFDLEVERFLQENREFAFVSLDIRRFKLINDVYGSEAGNQVLKAVYDAILRCMEQEECVSRIQADMFNFILFETDEKVIEQRIEAIHQTLIKEHRKKNIVEEKSSEYHLSVNCGVYQVQKKDRDIVTIRDRANVARKMNRDEAEYLEECVFFTDLERQKLLREQILENEMEHALANEEFLVYLQPKVRLSDKKTAGAEALVRWNSATFGLIPPNEFIPLFEKNGFIKKLDYYMFTQVCRIIRGWIDSGKNVVPVSVNLSRKHMNDEGVIKRFQNIQKEYKIPCELIEFELTEAFVFEDLKRFKSIIGEIQEAGYKCSMDDFGSGYSSLNVLKEIPVDILKLDRGFFVGGDIERGDTERGTNVVKAVIRMAKELNMEVVAEGIETWTLVEFLKEQGCDMVQGYIFYRPMPVADFERRVLHEKEDKGDII</sequence>
<dbReference type="Proteomes" id="UP000723714">
    <property type="component" value="Unassembled WGS sequence"/>
</dbReference>
<keyword evidence="1" id="KW-1133">Transmembrane helix</keyword>
<keyword evidence="1" id="KW-0812">Transmembrane</keyword>
<protein>
    <submittedName>
        <fullName evidence="4">Bifunctional diguanylate cyclase/phosphodiesterase</fullName>
    </submittedName>
</protein>
<dbReference type="EMBL" id="JABACJ020000010">
    <property type="protein sequence ID" value="MBU3876547.1"/>
    <property type="molecule type" value="Genomic_DNA"/>
</dbReference>
<proteinExistence type="predicted"/>
<organism evidence="4 5">
    <name type="scientific">Faecalicatena faecalis</name>
    <dbReference type="NCBI Taxonomy" id="2726362"/>
    <lineage>
        <taxon>Bacteria</taxon>
        <taxon>Bacillati</taxon>
        <taxon>Bacillota</taxon>
        <taxon>Clostridia</taxon>
        <taxon>Lachnospirales</taxon>
        <taxon>Lachnospiraceae</taxon>
        <taxon>Faecalicatena</taxon>
    </lineage>
</organism>
<keyword evidence="5" id="KW-1185">Reference proteome</keyword>
<evidence type="ECO:0000259" key="2">
    <source>
        <dbReference type="PROSITE" id="PS50883"/>
    </source>
</evidence>
<feature type="transmembrane region" description="Helical" evidence="1">
    <location>
        <begin position="27"/>
        <end position="46"/>
    </location>
</feature>
<accession>A0ABS6D4P1</accession>
<gene>
    <name evidence="4" type="ORF">HGO97_012060</name>
</gene>
<dbReference type="Pfam" id="PF00563">
    <property type="entry name" value="EAL"/>
    <property type="match status" value="1"/>
</dbReference>
<dbReference type="NCBIfam" id="TIGR00254">
    <property type="entry name" value="GGDEF"/>
    <property type="match status" value="1"/>
</dbReference>
<dbReference type="SMART" id="SM00052">
    <property type="entry name" value="EAL"/>
    <property type="match status" value="1"/>
</dbReference>
<dbReference type="CDD" id="cd01948">
    <property type="entry name" value="EAL"/>
    <property type="match status" value="1"/>
</dbReference>
<dbReference type="PANTHER" id="PTHR33121">
    <property type="entry name" value="CYCLIC DI-GMP PHOSPHODIESTERASE PDEF"/>
    <property type="match status" value="1"/>
</dbReference>
<comment type="caution">
    <text evidence="4">The sequence shown here is derived from an EMBL/GenBank/DDBJ whole genome shotgun (WGS) entry which is preliminary data.</text>
</comment>
<feature type="transmembrane region" description="Helical" evidence="1">
    <location>
        <begin position="229"/>
        <end position="253"/>
    </location>
</feature>
<name>A0ABS6D4P1_9FIRM</name>
<dbReference type="PROSITE" id="PS50887">
    <property type="entry name" value="GGDEF"/>
    <property type="match status" value="1"/>
</dbReference>
<dbReference type="RefSeq" id="WP_216241970.1">
    <property type="nucleotide sequence ID" value="NZ_JABACJ020000010.1"/>
</dbReference>
<evidence type="ECO:0000313" key="4">
    <source>
        <dbReference type="EMBL" id="MBU3876547.1"/>
    </source>
</evidence>
<dbReference type="PANTHER" id="PTHR33121:SF70">
    <property type="entry name" value="SIGNALING PROTEIN YKOW"/>
    <property type="match status" value="1"/>
</dbReference>
<dbReference type="InterPro" id="IPR050706">
    <property type="entry name" value="Cyclic-di-GMP_PDE-like"/>
</dbReference>
<dbReference type="CDD" id="cd01949">
    <property type="entry name" value="GGDEF"/>
    <property type="match status" value="1"/>
</dbReference>
<feature type="domain" description="GGDEF" evidence="3">
    <location>
        <begin position="333"/>
        <end position="474"/>
    </location>
</feature>
<evidence type="ECO:0000256" key="1">
    <source>
        <dbReference type="SAM" id="Phobius"/>
    </source>
</evidence>
<evidence type="ECO:0000259" key="3">
    <source>
        <dbReference type="PROSITE" id="PS50887"/>
    </source>
</evidence>
<keyword evidence="1" id="KW-0472">Membrane</keyword>
<dbReference type="SMART" id="SM00267">
    <property type="entry name" value="GGDEF"/>
    <property type="match status" value="1"/>
</dbReference>